<feature type="transmembrane region" description="Helical" evidence="1">
    <location>
        <begin position="1223"/>
        <end position="1241"/>
    </location>
</feature>
<feature type="transmembrane region" description="Helical" evidence="1">
    <location>
        <begin position="1336"/>
        <end position="1353"/>
    </location>
</feature>
<dbReference type="GeneID" id="24135237"/>
<reference evidence="2 3" key="1">
    <citation type="journal article" date="2013" name="PLoS Genet.">
        <title>Distinctive expansion of potential virulence genes in the genome of the oomycete fish pathogen Saprolegnia parasitica.</title>
        <authorList>
            <person name="Jiang R.H."/>
            <person name="de Bruijn I."/>
            <person name="Haas B.J."/>
            <person name="Belmonte R."/>
            <person name="Lobach L."/>
            <person name="Christie J."/>
            <person name="van den Ackerveken G."/>
            <person name="Bottin A."/>
            <person name="Bulone V."/>
            <person name="Diaz-Moreno S.M."/>
            <person name="Dumas B."/>
            <person name="Fan L."/>
            <person name="Gaulin E."/>
            <person name="Govers F."/>
            <person name="Grenville-Briggs L.J."/>
            <person name="Horner N.R."/>
            <person name="Levin J.Z."/>
            <person name="Mammella M."/>
            <person name="Meijer H.J."/>
            <person name="Morris P."/>
            <person name="Nusbaum C."/>
            <person name="Oome S."/>
            <person name="Phillips A.J."/>
            <person name="van Rooyen D."/>
            <person name="Rzeszutek E."/>
            <person name="Saraiva M."/>
            <person name="Secombes C.J."/>
            <person name="Seidl M.F."/>
            <person name="Snel B."/>
            <person name="Stassen J.H."/>
            <person name="Sykes S."/>
            <person name="Tripathy S."/>
            <person name="van den Berg H."/>
            <person name="Vega-Arreguin J.C."/>
            <person name="Wawra S."/>
            <person name="Young S.K."/>
            <person name="Zeng Q."/>
            <person name="Dieguez-Uribeondo J."/>
            <person name="Russ C."/>
            <person name="Tyler B.M."/>
            <person name="van West P."/>
        </authorList>
    </citation>
    <scope>NUCLEOTIDE SEQUENCE [LARGE SCALE GENOMIC DNA]</scope>
    <source>
        <strain evidence="2 3">CBS 223.65</strain>
    </source>
</reference>
<feature type="transmembrane region" description="Helical" evidence="1">
    <location>
        <begin position="1262"/>
        <end position="1282"/>
    </location>
</feature>
<keyword evidence="1" id="KW-1133">Transmembrane helix</keyword>
<evidence type="ECO:0000313" key="3">
    <source>
        <dbReference type="Proteomes" id="UP000030745"/>
    </source>
</evidence>
<feature type="transmembrane region" description="Helical" evidence="1">
    <location>
        <begin position="1390"/>
        <end position="1412"/>
    </location>
</feature>
<gene>
    <name evidence="2" type="ORF">SPRG_13355</name>
</gene>
<dbReference type="OrthoDB" id="10405502at2759"/>
<keyword evidence="3" id="KW-1185">Reference proteome</keyword>
<dbReference type="RefSeq" id="XP_012207723.1">
    <property type="nucleotide sequence ID" value="XM_012352333.1"/>
</dbReference>
<name>A0A067BXF7_SAPPC</name>
<keyword evidence="1" id="KW-0812">Transmembrane</keyword>
<sequence>MLAPSTTQSNSYSASSTAINVPRTYARSLALGNLTSIEYGIASLRQLPPNRALMVYAHYCWVDFAQVFEIAHTSKRQTRCGQRYARNAAAYFESVLRNVDYAAFLSAFGGPGNLFTMGLQTGLEESAYGRQWLATTGSALGSTTMAMEVAYWRRHGLTSFALQWQNSFDTGVSETIWLRNAIGMTQAITVKSLPFATASWTSIKLYFAFYNDCYCMQICNQSLIFNTTNDFRTAPPCALSSTGDFAGLLGLNNFGTDYINQTGLVYYEVGPFLSIDALYIAIPSVVSAAHTAFQKHLFEQLEDSHHWKTFLQLPTLTVNPTPPTWQGPGMLYYGGNLLCLYSAPQTYVQTMFSFYDNCDRQVPAELELSAPSLLFALAMTLAVAPTWNVSAICALQTSAFDCTAVLTSGISLLSKFSPMDTALLRAAHQSLLTLNLSLFQFATNGSQWTILTEALVNPASAHVFFGYGYVADWVIGSREAVSFEGDASIFPLISSAYAPYAMSSAQSSLSTATSLILYSIYYSSAVFVGVALLCFGYGLVHWRHLDGVNLWHFHRLVGAVWVGRSVSFLRGGTALLVLSSTNLRLETRDGYTHFVARPRSLLETLVVTSEATWVMYVLCDAVLVPLASDALLAGPLGSLLVCVSYLSVSRSYLGNDLVWSGFNMTGAHAFLATYFVHSTVLSTASPSLLSSDVNLFGAYGATSRGIDAPYNYGAMLQIALSKSLETAVSGLRQTDGCHAPWLATAYCYVDLNMQWELANTRRRQQRCAASMTTNGAVYLETVLRNVPSNGWPACWGASFDLAIGATLNKTNAGRHWLASTTSNDRATLDISDEVAHWRAHAISSFEMQWQNYKHIGLLQTYTVTSAFGSVYPFTIQATNGSFRFPLQTSFKMYWGFGSDLTMVLYNQTYALPGTSLVRGSAAYAYQNVSSLEAMLFLNGTLTAPLDEGLALVRSALGPFGSMDLQYVAMPASVQALLRSTFLSIATARVASEESRRSFEALAATMGYVVSPVPSTWRTTGFLGLGGSPLCQAILRNNASPASGGFLSLFLFYGQCHTSGIAALLQPTTDHVLIAALLAPPTNATDMCAVDVQNAALCMLSAAATTSFVARARLAPVPADLVATATAALAALEIRLFQLGATTRTSPMALYTYDLFDAKDPVYHYYAWIYMYDWLLGKREVVRFTGDHGTLTLLSDQTVFTSKIIAPSEFPTNYATYAQAANDYVTFVGIGLAGCTWMYIAISRGRVEGRNMLSLHSVGSVVWIGRPLLLLRSLTAISILSTATLRLTSLGPFAVFVSDTPPWYTTILAASEVTWLGAIVVDIGLPLTRELTRHFTLLNNLLVWTIAAALSFTSPNTHTLRHPEPACDLAQVDWQVVCVAGDIAIGHRSRLLLLIAVVVASHLMCFLVARIWLRQSRLSRVHSHFLSSGAIFLFAHTHWQRHGVLYMDRASAVFTGLLSLRFRGRLWVFDVKTWRVFHLPSAAETESDAAIATALPLKDVVV</sequence>
<dbReference type="VEuPathDB" id="FungiDB:SPRG_13355"/>
<organism evidence="2 3">
    <name type="scientific">Saprolegnia parasitica (strain CBS 223.65)</name>
    <dbReference type="NCBI Taxonomy" id="695850"/>
    <lineage>
        <taxon>Eukaryota</taxon>
        <taxon>Sar</taxon>
        <taxon>Stramenopiles</taxon>
        <taxon>Oomycota</taxon>
        <taxon>Saprolegniomycetes</taxon>
        <taxon>Saprolegniales</taxon>
        <taxon>Saprolegniaceae</taxon>
        <taxon>Saprolegnia</taxon>
    </lineage>
</organism>
<keyword evidence="1" id="KW-0472">Membrane</keyword>
<evidence type="ECO:0000256" key="1">
    <source>
        <dbReference type="SAM" id="Phobius"/>
    </source>
</evidence>
<protein>
    <submittedName>
        <fullName evidence="2">Uncharacterized protein</fullName>
    </submittedName>
</protein>
<evidence type="ECO:0000313" key="2">
    <source>
        <dbReference type="EMBL" id="KDO21545.1"/>
    </source>
</evidence>
<dbReference type="OMA" id="WELANTR"/>
<dbReference type="Proteomes" id="UP000030745">
    <property type="component" value="Unassembled WGS sequence"/>
</dbReference>
<feature type="transmembrane region" description="Helical" evidence="1">
    <location>
        <begin position="1302"/>
        <end position="1324"/>
    </location>
</feature>
<accession>A0A067BXF7</accession>
<dbReference type="EMBL" id="KK583285">
    <property type="protein sequence ID" value="KDO21545.1"/>
    <property type="molecule type" value="Genomic_DNA"/>
</dbReference>
<proteinExistence type="predicted"/>
<dbReference type="KEGG" id="spar:SPRG_13355"/>